<dbReference type="OrthoDB" id="9765926at2"/>
<dbReference type="Pfam" id="PF13585">
    <property type="entry name" value="CHU_C"/>
    <property type="match status" value="1"/>
</dbReference>
<accession>A0A5D0GG67</accession>
<keyword evidence="2" id="KW-1185">Reference proteome</keyword>
<evidence type="ECO:0000313" key="2">
    <source>
        <dbReference type="Proteomes" id="UP000324550"/>
    </source>
</evidence>
<name>A0A5D0GG67_9FLAO</name>
<dbReference type="RefSeq" id="WP_148454060.1">
    <property type="nucleotide sequence ID" value="NZ_VSFC01000023.1"/>
</dbReference>
<dbReference type="InterPro" id="IPR026341">
    <property type="entry name" value="T9SS_type_B"/>
</dbReference>
<organism evidence="1 2">
    <name type="scientific">Formosa maritima</name>
    <dbReference type="NCBI Taxonomy" id="2592046"/>
    <lineage>
        <taxon>Bacteria</taxon>
        <taxon>Pseudomonadati</taxon>
        <taxon>Bacteroidota</taxon>
        <taxon>Flavobacteriia</taxon>
        <taxon>Flavobacteriales</taxon>
        <taxon>Flavobacteriaceae</taxon>
        <taxon>Formosa</taxon>
    </lineage>
</organism>
<dbReference type="Proteomes" id="UP000324550">
    <property type="component" value="Unassembled WGS sequence"/>
</dbReference>
<dbReference type="NCBIfam" id="TIGR04131">
    <property type="entry name" value="Bac_Flav_CTERM"/>
    <property type="match status" value="1"/>
</dbReference>
<dbReference type="InterPro" id="IPR049804">
    <property type="entry name" value="Choice_anch_L"/>
</dbReference>
<protein>
    <submittedName>
        <fullName evidence="1">T9SS type B sorting domain-containing protein</fullName>
    </submittedName>
</protein>
<evidence type="ECO:0000313" key="1">
    <source>
        <dbReference type="EMBL" id="TYA57299.1"/>
    </source>
</evidence>
<comment type="caution">
    <text evidence="1">The sequence shown here is derived from an EMBL/GenBank/DDBJ whole genome shotgun (WGS) entry which is preliminary data.</text>
</comment>
<dbReference type="AlphaFoldDB" id="A0A5D0GG67"/>
<proteinExistence type="predicted"/>
<reference evidence="1 2" key="1">
    <citation type="submission" date="2019-08" db="EMBL/GenBank/DDBJ databases">
        <title>Formosa sediminis sp. nov., isolated from marine sediment.</title>
        <authorList>
            <person name="Cao W.R."/>
        </authorList>
    </citation>
    <scope>NUCLEOTIDE SEQUENCE [LARGE SCALE GENOMIC DNA]</scope>
    <source>
        <strain evidence="1 2">1494</strain>
    </source>
</reference>
<gene>
    <name evidence="1" type="ORF">FVF61_05175</name>
</gene>
<dbReference type="NCBIfam" id="NF038133">
    <property type="entry name" value="choice_anch_L"/>
    <property type="match status" value="1"/>
</dbReference>
<sequence length="804" mass="89754">MKKIVTLIIFISSFIGYSQIININNSADTESNYNLQQLVENVLISGDCADVDNFSHQAFGTASQLTNKSYGYFKKPSGSDFAFDEGIIITSGRAYAAGNTPINMTGNPDFNNNLPGDNDLESALGINFTNDATFIKFQFTPTSPDFNFRFIMASEEYDGNFECTYSDSFAFLLREVETTTYTNLAVLPDGTPVSVTSINNSLTCASNVDLFEGYNLPYTNYGGQTKVLTASAVVIPNQAYEIKLVVADQGDSAYDSAIFLEAGSFNIGLELGEDLTLAGGNPACSNDTYILDTQIPTSLASHVWYLNGIEIIGETNSTLDVFSEGTYSVVVDYGTNCTATDSRVIEFTNNPIANPIPNQFICDDNNDGFGNFNLLDLNNYILGNQLISDYTVSYHYNLFDAENDLNPIDDNYTNSLAFIQETLFARIEDNSYSCYNTTSFNIDVFDQPITTNYLYNLCDDGVDGDNTDGFTEFDLSAISNPILGFQDPSQFNINYFLNQEDADNNVSALPLLFTNQTKDFQDIIVRIENVDNINCYSTAIVTLHVLRILLDEKYVICLDALDNVIEPVNSSVIPNPPIETHYSDADYNFQWYYGEEILDSNIIAGATQSFYFPETTGFYTVNATDVISGCTIPATTLVVSSYPPVSISVEVISQAFENNNAIEITITGNGNYEISLDNGVWQSNTTFQNVSGGYHKIKVRDIYNCNELIHEITIMDYPKVFTPNHDGYNDTWNIYTIENQPDAKVYIYDRYGKLLKQLLPYETGWDGTFKGEPLHSDDYWFTIEYTDPVDQVKKQFKSHFTLKR</sequence>
<dbReference type="EMBL" id="VSFC01000023">
    <property type="protein sequence ID" value="TYA57299.1"/>
    <property type="molecule type" value="Genomic_DNA"/>
</dbReference>